<dbReference type="AlphaFoldDB" id="A0A1I2I4R9"/>
<evidence type="ECO:0008006" key="4">
    <source>
        <dbReference type="Google" id="ProtNLM"/>
    </source>
</evidence>
<evidence type="ECO:0000256" key="1">
    <source>
        <dbReference type="SAM" id="SignalP"/>
    </source>
</evidence>
<accession>A0A1I2I4R9</accession>
<keyword evidence="1" id="KW-0732">Signal</keyword>
<proteinExistence type="predicted"/>
<evidence type="ECO:0000313" key="2">
    <source>
        <dbReference type="EMBL" id="SFF36638.1"/>
    </source>
</evidence>
<dbReference type="PANTHER" id="PTHR35567">
    <property type="entry name" value="MALATE DEHYDROGENASE (AFU_ORTHOLOGUE AFUA_2G13800)"/>
    <property type="match status" value="1"/>
</dbReference>
<organism evidence="2 3">
    <name type="scientific">Actinoplanes philippinensis</name>
    <dbReference type="NCBI Taxonomy" id="35752"/>
    <lineage>
        <taxon>Bacteria</taxon>
        <taxon>Bacillati</taxon>
        <taxon>Actinomycetota</taxon>
        <taxon>Actinomycetes</taxon>
        <taxon>Micromonosporales</taxon>
        <taxon>Micromonosporaceae</taxon>
        <taxon>Actinoplanes</taxon>
    </lineage>
</organism>
<dbReference type="STRING" id="35752.SAMN05421541_109248"/>
<dbReference type="InterPro" id="IPR021851">
    <property type="entry name" value="DUF3455"/>
</dbReference>
<feature type="chain" id="PRO_5011744476" description="DUF3455 domain-containing protein" evidence="1">
    <location>
        <begin position="18"/>
        <end position="170"/>
    </location>
</feature>
<feature type="signal peptide" evidence="1">
    <location>
        <begin position="1"/>
        <end position="17"/>
    </location>
</feature>
<name>A0A1I2I4R9_9ACTN</name>
<dbReference type="PANTHER" id="PTHR35567:SF1">
    <property type="entry name" value="CONSERVED FUNGAL PROTEIN (AFU_ORTHOLOGUE AFUA_1G14230)"/>
    <property type="match status" value="1"/>
</dbReference>
<keyword evidence="3" id="KW-1185">Reference proteome</keyword>
<dbReference type="EMBL" id="FONV01000009">
    <property type="protein sequence ID" value="SFF36638.1"/>
    <property type="molecule type" value="Genomic_DNA"/>
</dbReference>
<sequence length="170" mass="17339">MAGVVATVAAVALNASAAEVPQSPGIPVPPVPESIAPKDGSTAIGVFRVTTGTQTYTCDTATGTFGAKSTPEARLAGAGGLVHHFAGPSWQYERDGSSVTGTMAKQSPREGTIPELLLTVTGHGGTGLLDRADQISRLQTSGGLRPTRTCSAGETVAVPYKAIYVFWDAP</sequence>
<gene>
    <name evidence="2" type="ORF">SAMN05421541_109248</name>
</gene>
<protein>
    <recommendedName>
        <fullName evidence="4">DUF3455 domain-containing protein</fullName>
    </recommendedName>
</protein>
<evidence type="ECO:0000313" key="3">
    <source>
        <dbReference type="Proteomes" id="UP000199645"/>
    </source>
</evidence>
<dbReference type="Proteomes" id="UP000199645">
    <property type="component" value="Unassembled WGS sequence"/>
</dbReference>
<reference evidence="2 3" key="1">
    <citation type="submission" date="2016-10" db="EMBL/GenBank/DDBJ databases">
        <authorList>
            <person name="de Groot N.N."/>
        </authorList>
    </citation>
    <scope>NUCLEOTIDE SEQUENCE [LARGE SCALE GENOMIC DNA]</scope>
    <source>
        <strain evidence="2 3">DSM 43019</strain>
    </source>
</reference>
<dbReference type="Pfam" id="PF11937">
    <property type="entry name" value="DUF3455"/>
    <property type="match status" value="1"/>
</dbReference>